<gene>
    <name evidence="1" type="ORF">KCG34_02190</name>
</gene>
<evidence type="ECO:0000313" key="2">
    <source>
        <dbReference type="Proteomes" id="UP000676409"/>
    </source>
</evidence>
<evidence type="ECO:0000313" key="1">
    <source>
        <dbReference type="EMBL" id="QUD90643.1"/>
    </source>
</evidence>
<sequence length="72" mass="8483">MGYVSVPPEYQHGYWAPGGFLPSWFWRYVVRDYWRYGLPAPPPGCIWVWVDDDIALIDADTGYIVDMVRNVW</sequence>
<organism evidence="1 2">
    <name type="scientific">Phenylobacterium montanum</name>
    <dbReference type="NCBI Taxonomy" id="2823693"/>
    <lineage>
        <taxon>Bacteria</taxon>
        <taxon>Pseudomonadati</taxon>
        <taxon>Pseudomonadota</taxon>
        <taxon>Alphaproteobacteria</taxon>
        <taxon>Caulobacterales</taxon>
        <taxon>Caulobacteraceae</taxon>
        <taxon>Phenylobacterium</taxon>
    </lineage>
</organism>
<dbReference type="AlphaFoldDB" id="A0A975G3V4"/>
<dbReference type="Gene3D" id="3.10.450.160">
    <property type="entry name" value="inner membrane protein cigr"/>
    <property type="match status" value="1"/>
</dbReference>
<proteinExistence type="predicted"/>
<dbReference type="InterPro" id="IPR024572">
    <property type="entry name" value="RcnB"/>
</dbReference>
<dbReference type="EMBL" id="CP073078">
    <property type="protein sequence ID" value="QUD90643.1"/>
    <property type="molecule type" value="Genomic_DNA"/>
</dbReference>
<keyword evidence="2" id="KW-1185">Reference proteome</keyword>
<dbReference type="KEGG" id="caul:KCG34_02190"/>
<reference evidence="1" key="1">
    <citation type="submission" date="2021-04" db="EMBL/GenBank/DDBJ databases">
        <title>The complete genome sequence of Caulobacter sp. S6.</title>
        <authorList>
            <person name="Tang Y."/>
            <person name="Ouyang W."/>
            <person name="Liu Q."/>
            <person name="Huang B."/>
            <person name="Guo Z."/>
            <person name="Lei P."/>
        </authorList>
    </citation>
    <scope>NUCLEOTIDE SEQUENCE</scope>
    <source>
        <strain evidence="1">S6</strain>
    </source>
</reference>
<accession>A0A975G3V4</accession>
<name>A0A975G3V4_9CAUL</name>
<dbReference type="Proteomes" id="UP000676409">
    <property type="component" value="Chromosome"/>
</dbReference>
<dbReference type="Pfam" id="PF11776">
    <property type="entry name" value="RcnB"/>
    <property type="match status" value="1"/>
</dbReference>
<protein>
    <submittedName>
        <fullName evidence="1">RcnB family protein</fullName>
    </submittedName>
</protein>